<feature type="signal peptide" evidence="3">
    <location>
        <begin position="1"/>
        <end position="24"/>
    </location>
</feature>
<name>A0ABR6ZMW6_9BURK</name>
<feature type="chain" id="PRO_5046780669" evidence="3">
    <location>
        <begin position="25"/>
        <end position="416"/>
    </location>
</feature>
<evidence type="ECO:0000313" key="6">
    <source>
        <dbReference type="Proteomes" id="UP000650424"/>
    </source>
</evidence>
<dbReference type="CDD" id="cd01821">
    <property type="entry name" value="Rhamnogalacturan_acetylesterase_like"/>
    <property type="match status" value="1"/>
</dbReference>
<evidence type="ECO:0000256" key="1">
    <source>
        <dbReference type="ARBA" id="ARBA00008668"/>
    </source>
</evidence>
<dbReference type="Gene3D" id="2.60.120.430">
    <property type="entry name" value="Galactose-binding lectin"/>
    <property type="match status" value="1"/>
</dbReference>
<evidence type="ECO:0000256" key="2">
    <source>
        <dbReference type="ARBA" id="ARBA00022801"/>
    </source>
</evidence>
<evidence type="ECO:0000259" key="4">
    <source>
        <dbReference type="Pfam" id="PF13472"/>
    </source>
</evidence>
<dbReference type="EMBL" id="JACOGF010000003">
    <property type="protein sequence ID" value="MBC3917226.1"/>
    <property type="molecule type" value="Genomic_DNA"/>
</dbReference>
<dbReference type="SUPFAM" id="SSF49785">
    <property type="entry name" value="Galactose-binding domain-like"/>
    <property type="match status" value="1"/>
</dbReference>
<sequence length="416" mass="45253">MKKLPTSSLFVFLASIAFSNTLHAQTYSFDFSAKPGAKSTTVKANAVYSAEAGYGFENGAQVTATSNGVSSTKPFLFSVAVPEGNYRVKLTLGDADEASETTVKAETRRLMLEKAQTKKGERIERSFVVNVRRPGIAGGGEVKLKPRETGEEQFTWDDKLTLEFNGPRPSLDAIDIERIDNLPTLYLLGDSTVTDQPGEPYASWGQMLPRFFSSDVSVANYAQSGESLASSKSARRLDKVLSLVKPYDYVFIQFGHNDMKAVDVATYKNNLKIYTAALAEKRAQVILVTQVQRRTFEGGTIINSHKGYPDAVREVAKEEGLPLIDLHAMSKVFYEALGPEKSLLAFKPGDGTHHNAYGAYELAKCIVEGVRQAKLPLAKSILADVGSFDPAKPDALESFSIPASPAMVSIKKPDGS</sequence>
<organism evidence="5 6">
    <name type="scientific">Undibacterium hunanense</name>
    <dbReference type="NCBI Taxonomy" id="2762292"/>
    <lineage>
        <taxon>Bacteria</taxon>
        <taxon>Pseudomonadati</taxon>
        <taxon>Pseudomonadota</taxon>
        <taxon>Betaproteobacteria</taxon>
        <taxon>Burkholderiales</taxon>
        <taxon>Oxalobacteraceae</taxon>
        <taxon>Undibacterium</taxon>
    </lineage>
</organism>
<dbReference type="RefSeq" id="WP_186946464.1">
    <property type="nucleotide sequence ID" value="NZ_JACOGF010000003.1"/>
</dbReference>
<dbReference type="InterPro" id="IPR013830">
    <property type="entry name" value="SGNH_hydro"/>
</dbReference>
<accession>A0ABR6ZMW6</accession>
<proteinExistence type="inferred from homology"/>
<dbReference type="InterPro" id="IPR008979">
    <property type="entry name" value="Galactose-bd-like_sf"/>
</dbReference>
<dbReference type="PANTHER" id="PTHR43695:SF1">
    <property type="entry name" value="RHAMNOGALACTURONAN ACETYLESTERASE"/>
    <property type="match status" value="1"/>
</dbReference>
<evidence type="ECO:0000256" key="3">
    <source>
        <dbReference type="SAM" id="SignalP"/>
    </source>
</evidence>
<dbReference type="InterPro" id="IPR037459">
    <property type="entry name" value="RhgT-like"/>
</dbReference>
<dbReference type="SUPFAM" id="SSF52266">
    <property type="entry name" value="SGNH hydrolase"/>
    <property type="match status" value="1"/>
</dbReference>
<reference evidence="5 6" key="1">
    <citation type="submission" date="2020-08" db="EMBL/GenBank/DDBJ databases">
        <title>Novel species isolated from subtropical streams in China.</title>
        <authorList>
            <person name="Lu H."/>
        </authorList>
    </citation>
    <scope>NUCLEOTIDE SEQUENCE [LARGE SCALE GENOMIC DNA]</scope>
    <source>
        <strain evidence="5 6">CY18W</strain>
    </source>
</reference>
<comment type="similarity">
    <text evidence="1">Belongs to the 'GDSL' lipolytic enzyme family.</text>
</comment>
<dbReference type="Gene3D" id="3.40.50.1110">
    <property type="entry name" value="SGNH hydrolase"/>
    <property type="match status" value="1"/>
</dbReference>
<protein>
    <submittedName>
        <fullName evidence="5">Rhamnogalacturonan acetylesterase</fullName>
    </submittedName>
</protein>
<dbReference type="PANTHER" id="PTHR43695">
    <property type="entry name" value="PUTATIVE (AFU_ORTHOLOGUE AFUA_2G17250)-RELATED"/>
    <property type="match status" value="1"/>
</dbReference>
<dbReference type="Proteomes" id="UP000650424">
    <property type="component" value="Unassembled WGS sequence"/>
</dbReference>
<feature type="domain" description="SGNH hydrolase-type esterase" evidence="4">
    <location>
        <begin position="187"/>
        <end position="358"/>
    </location>
</feature>
<keyword evidence="6" id="KW-1185">Reference proteome</keyword>
<evidence type="ECO:0000313" key="5">
    <source>
        <dbReference type="EMBL" id="MBC3917226.1"/>
    </source>
</evidence>
<keyword evidence="2" id="KW-0378">Hydrolase</keyword>
<dbReference type="InterPro" id="IPR036514">
    <property type="entry name" value="SGNH_hydro_sf"/>
</dbReference>
<dbReference type="Pfam" id="PF13472">
    <property type="entry name" value="Lipase_GDSL_2"/>
    <property type="match status" value="1"/>
</dbReference>
<gene>
    <name evidence="5" type="ORF">H8L32_07045</name>
</gene>
<comment type="caution">
    <text evidence="5">The sequence shown here is derived from an EMBL/GenBank/DDBJ whole genome shotgun (WGS) entry which is preliminary data.</text>
</comment>
<keyword evidence="3" id="KW-0732">Signal</keyword>